<accession>A0A915JLE9</accession>
<dbReference type="Proteomes" id="UP000887565">
    <property type="component" value="Unplaced"/>
</dbReference>
<evidence type="ECO:0000313" key="1">
    <source>
        <dbReference type="Proteomes" id="UP000887565"/>
    </source>
</evidence>
<dbReference type="AlphaFoldDB" id="A0A915JLE9"/>
<proteinExistence type="predicted"/>
<sequence>MMTACSKAKSQHNYIVVGMRFDEFYPTEATSCLPGCREIVALPQVNFARAWSLLPQQNGSSRLLIWQGGIHFSSSGGFSSQQKKPDTRIKRSDQVKMIKFENLNLTIIRELNA</sequence>
<evidence type="ECO:0000313" key="2">
    <source>
        <dbReference type="WBParaSite" id="nRc.2.0.1.t26851-RA"/>
    </source>
</evidence>
<keyword evidence="1" id="KW-1185">Reference proteome</keyword>
<organism evidence="1 2">
    <name type="scientific">Romanomermis culicivorax</name>
    <name type="common">Nematode worm</name>
    <dbReference type="NCBI Taxonomy" id="13658"/>
    <lineage>
        <taxon>Eukaryota</taxon>
        <taxon>Metazoa</taxon>
        <taxon>Ecdysozoa</taxon>
        <taxon>Nematoda</taxon>
        <taxon>Enoplea</taxon>
        <taxon>Dorylaimia</taxon>
        <taxon>Mermithida</taxon>
        <taxon>Mermithoidea</taxon>
        <taxon>Mermithidae</taxon>
        <taxon>Romanomermis</taxon>
    </lineage>
</organism>
<reference evidence="2" key="1">
    <citation type="submission" date="2022-11" db="UniProtKB">
        <authorList>
            <consortium name="WormBaseParasite"/>
        </authorList>
    </citation>
    <scope>IDENTIFICATION</scope>
</reference>
<dbReference type="WBParaSite" id="nRc.2.0.1.t26851-RA">
    <property type="protein sequence ID" value="nRc.2.0.1.t26851-RA"/>
    <property type="gene ID" value="nRc.2.0.1.g26851"/>
</dbReference>
<name>A0A915JLE9_ROMCU</name>
<protein>
    <submittedName>
        <fullName evidence="2">Uncharacterized protein</fullName>
    </submittedName>
</protein>